<proteinExistence type="predicted"/>
<keyword evidence="3" id="KW-1185">Reference proteome</keyword>
<comment type="caution">
    <text evidence="2">The sequence shown here is derived from an EMBL/GenBank/DDBJ whole genome shotgun (WGS) entry which is preliminary data.</text>
</comment>
<feature type="domain" description="SseB protein N-terminal" evidence="1">
    <location>
        <begin position="136"/>
        <end position="251"/>
    </location>
</feature>
<evidence type="ECO:0000259" key="1">
    <source>
        <dbReference type="Pfam" id="PF07179"/>
    </source>
</evidence>
<name>A0AA37UKD2_9MICO</name>
<sequence length="263" mass="27586">MAAALQRWARGNSPQALADVLRQGARGQLLLDISASELKIEDGKVQRDSTIAVASRRSDDGRNFLLLFTSNAELRKAHKDGEVVRSMVQPALGALRLATRDQYDGVIVDAGSGSASIVIPKDQIVRGLPVEPGANEALKEALATKPEGRLGAVLGVLAETETVFLAVERKGEVVDGQPPAAKDLSVAGVKAPDGRSYAAAFTSPAEVWAWSPKHLAVPVPFPKHARSVLSAPSVEGLLFNPAGPTLAVLKGDLEKVAAESPAE</sequence>
<dbReference type="Pfam" id="PF07179">
    <property type="entry name" value="SseB"/>
    <property type="match status" value="2"/>
</dbReference>
<dbReference type="EMBL" id="BSUL01000001">
    <property type="protein sequence ID" value="GMA28370.1"/>
    <property type="molecule type" value="Genomic_DNA"/>
</dbReference>
<reference evidence="2 3" key="1">
    <citation type="journal article" date="2014" name="Int. J. Syst. Evol. Microbiol.">
        <title>Complete genome sequence of Corynebacterium casei LMG S-19264T (=DSM 44701T), isolated from a smear-ripened cheese.</title>
        <authorList>
            <consortium name="US DOE Joint Genome Institute (JGI-PGF)"/>
            <person name="Walter F."/>
            <person name="Albersmeier A."/>
            <person name="Kalinowski J."/>
            <person name="Ruckert C."/>
        </authorList>
    </citation>
    <scope>NUCLEOTIDE SEQUENCE [LARGE SCALE GENOMIC DNA]</scope>
    <source>
        <strain evidence="2 3">NBRC 112289</strain>
    </source>
</reference>
<dbReference type="InterPro" id="IPR009839">
    <property type="entry name" value="SseB_N"/>
</dbReference>
<feature type="domain" description="SseB protein N-terminal" evidence="1">
    <location>
        <begin position="2"/>
        <end position="123"/>
    </location>
</feature>
<accession>A0AA37UKD2</accession>
<gene>
    <name evidence="2" type="ORF">GCM10025874_16230</name>
</gene>
<protein>
    <recommendedName>
        <fullName evidence="1">SseB protein N-terminal domain-containing protein</fullName>
    </recommendedName>
</protein>
<dbReference type="RefSeq" id="WP_284231722.1">
    <property type="nucleotide sequence ID" value="NZ_BSUL01000001.1"/>
</dbReference>
<dbReference type="AlphaFoldDB" id="A0AA37UKD2"/>
<evidence type="ECO:0000313" key="2">
    <source>
        <dbReference type="EMBL" id="GMA28370.1"/>
    </source>
</evidence>
<organism evidence="2 3">
    <name type="scientific">Arenivirga flava</name>
    <dbReference type="NCBI Taxonomy" id="1930060"/>
    <lineage>
        <taxon>Bacteria</taxon>
        <taxon>Bacillati</taxon>
        <taxon>Actinomycetota</taxon>
        <taxon>Actinomycetes</taxon>
        <taxon>Micrococcales</taxon>
        <taxon>Microbacteriaceae</taxon>
        <taxon>Arenivirga</taxon>
    </lineage>
</organism>
<evidence type="ECO:0000313" key="3">
    <source>
        <dbReference type="Proteomes" id="UP001157160"/>
    </source>
</evidence>
<dbReference type="Proteomes" id="UP001157160">
    <property type="component" value="Unassembled WGS sequence"/>
</dbReference>